<evidence type="ECO:0000313" key="3">
    <source>
        <dbReference type="Proteomes" id="UP000230790"/>
    </source>
</evidence>
<dbReference type="Pfam" id="PF02151">
    <property type="entry name" value="UVR"/>
    <property type="match status" value="1"/>
</dbReference>
<dbReference type="PANTHER" id="PTHR30562">
    <property type="entry name" value="UVRC/OXIDOREDUCTASE"/>
    <property type="match status" value="1"/>
</dbReference>
<protein>
    <submittedName>
        <fullName evidence="2">Excinuclease ABC subunit C</fullName>
    </submittedName>
</protein>
<evidence type="ECO:0000259" key="1">
    <source>
        <dbReference type="PROSITE" id="PS50151"/>
    </source>
</evidence>
<name>A0A2M8Q7Z1_9CHLR</name>
<dbReference type="SUPFAM" id="SSF46600">
    <property type="entry name" value="C-terminal UvrC-binding domain of UvrB"/>
    <property type="match status" value="1"/>
</dbReference>
<gene>
    <name evidence="2" type="ORF">CUN48_16430</name>
</gene>
<comment type="caution">
    <text evidence="2">The sequence shown here is derived from an EMBL/GenBank/DDBJ whole genome shotgun (WGS) entry which is preliminary data.</text>
</comment>
<dbReference type="Proteomes" id="UP000230790">
    <property type="component" value="Unassembled WGS sequence"/>
</dbReference>
<dbReference type="GO" id="GO:0009380">
    <property type="term" value="C:excinuclease repair complex"/>
    <property type="evidence" value="ECO:0007669"/>
    <property type="project" value="TreeGrafter"/>
</dbReference>
<dbReference type="GO" id="GO:0006974">
    <property type="term" value="P:DNA damage response"/>
    <property type="evidence" value="ECO:0007669"/>
    <property type="project" value="TreeGrafter"/>
</dbReference>
<dbReference type="PROSITE" id="PS50151">
    <property type="entry name" value="UVR"/>
    <property type="match status" value="1"/>
</dbReference>
<proteinExistence type="predicted"/>
<dbReference type="AlphaFoldDB" id="A0A2M8Q7Z1"/>
<dbReference type="Gene3D" id="4.10.860.10">
    <property type="entry name" value="UVR domain"/>
    <property type="match status" value="1"/>
</dbReference>
<organism evidence="2 3">
    <name type="scientific">Candidatus Thermofonsia Clade 3 bacterium</name>
    <dbReference type="NCBI Taxonomy" id="2364212"/>
    <lineage>
        <taxon>Bacteria</taxon>
        <taxon>Bacillati</taxon>
        <taxon>Chloroflexota</taxon>
        <taxon>Candidatus Thermofontia</taxon>
        <taxon>Candidatus Thermofonsia Clade 3</taxon>
    </lineage>
</organism>
<dbReference type="InterPro" id="IPR036876">
    <property type="entry name" value="UVR_dom_sf"/>
</dbReference>
<dbReference type="InterPro" id="IPR001943">
    <property type="entry name" value="UVR_dom"/>
</dbReference>
<accession>A0A2M8Q7Z1</accession>
<reference evidence="2 3" key="1">
    <citation type="submission" date="2017-11" db="EMBL/GenBank/DDBJ databases">
        <title>Evolution of Phototrophy in the Chloroflexi Phylum Driven by Horizontal Gene Transfer.</title>
        <authorList>
            <person name="Ward L.M."/>
            <person name="Hemp J."/>
            <person name="Shih P.M."/>
            <person name="Mcglynn S.E."/>
            <person name="Fischer W."/>
        </authorList>
    </citation>
    <scope>NUCLEOTIDE SEQUENCE [LARGE SCALE GENOMIC DNA]</scope>
    <source>
        <strain evidence="2">JP3_7</strain>
    </source>
</reference>
<feature type="non-terminal residue" evidence="2">
    <location>
        <position position="1"/>
    </location>
</feature>
<dbReference type="EMBL" id="PGTN01000632">
    <property type="protein sequence ID" value="PJF45921.1"/>
    <property type="molecule type" value="Genomic_DNA"/>
</dbReference>
<feature type="domain" description="UVR" evidence="1">
    <location>
        <begin position="121"/>
        <end position="156"/>
    </location>
</feature>
<feature type="non-terminal residue" evidence="2">
    <location>
        <position position="177"/>
    </location>
</feature>
<sequence length="177" mass="20822">LIKRHQPRYNVRLKDDKTFPYIKVNWQDDFPKIQVVRRMRKDGARYFGPYTSARACYETLDALRRVFPYLDCDRTITGADARPCLYYHIKLCGGPCIGAQTREEYRETIQQLMDFLEGDSDRVLRQLKEQMERAAENLQFELAALYRDRLQSAQRIAEQQKIVTGAMEDLDYVAVAQ</sequence>
<dbReference type="InterPro" id="IPR050066">
    <property type="entry name" value="UvrABC_protein_C"/>
</dbReference>
<evidence type="ECO:0000313" key="2">
    <source>
        <dbReference type="EMBL" id="PJF45921.1"/>
    </source>
</evidence>
<dbReference type="PANTHER" id="PTHR30562:SF1">
    <property type="entry name" value="UVRABC SYSTEM PROTEIN C"/>
    <property type="match status" value="1"/>
</dbReference>